<dbReference type="STRING" id="360412.LARV_00074"/>
<feature type="transmembrane region" description="Helical" evidence="8">
    <location>
        <begin position="90"/>
        <end position="108"/>
    </location>
</feature>
<accession>A0A0S7BFC8</accession>
<gene>
    <name evidence="10" type="ORF">LARV_00074</name>
</gene>
<evidence type="ECO:0000256" key="6">
    <source>
        <dbReference type="ARBA" id="ARBA00022989"/>
    </source>
</evidence>
<keyword evidence="2" id="KW-1003">Cell membrane</keyword>
<evidence type="ECO:0000256" key="4">
    <source>
        <dbReference type="ARBA" id="ARBA00022679"/>
    </source>
</evidence>
<evidence type="ECO:0000256" key="1">
    <source>
        <dbReference type="ARBA" id="ARBA00004651"/>
    </source>
</evidence>
<organism evidence="10">
    <name type="scientific">Longilinea arvoryzae</name>
    <dbReference type="NCBI Taxonomy" id="360412"/>
    <lineage>
        <taxon>Bacteria</taxon>
        <taxon>Bacillati</taxon>
        <taxon>Chloroflexota</taxon>
        <taxon>Anaerolineae</taxon>
        <taxon>Anaerolineales</taxon>
        <taxon>Anaerolineaceae</taxon>
        <taxon>Longilinea</taxon>
    </lineage>
</organism>
<feature type="transmembrane region" description="Helical" evidence="8">
    <location>
        <begin position="273"/>
        <end position="293"/>
    </location>
</feature>
<evidence type="ECO:0000313" key="11">
    <source>
        <dbReference type="Proteomes" id="UP000055060"/>
    </source>
</evidence>
<feature type="transmembrane region" description="Helical" evidence="8">
    <location>
        <begin position="115"/>
        <end position="135"/>
    </location>
</feature>
<name>A0A0S7BFC8_9CHLR</name>
<feature type="transmembrane region" description="Helical" evidence="8">
    <location>
        <begin position="203"/>
        <end position="226"/>
    </location>
</feature>
<comment type="subcellular location">
    <subcellularLocation>
        <location evidence="1">Cell membrane</location>
        <topology evidence="1">Multi-pass membrane protein</topology>
    </subcellularLocation>
</comment>
<protein>
    <submittedName>
        <fullName evidence="10">4-amino-4-deoxy-L-arabinose transferase</fullName>
    </submittedName>
</protein>
<keyword evidence="4 10" id="KW-0808">Transferase</keyword>
<dbReference type="InterPro" id="IPR003342">
    <property type="entry name" value="ArnT-like_N"/>
</dbReference>
<keyword evidence="11" id="KW-1185">Reference proteome</keyword>
<feature type="transmembrane region" description="Helical" evidence="8">
    <location>
        <begin position="308"/>
        <end position="327"/>
    </location>
</feature>
<feature type="transmembrane region" description="Helical" evidence="8">
    <location>
        <begin position="339"/>
        <end position="359"/>
    </location>
</feature>
<keyword evidence="3" id="KW-0328">Glycosyltransferase</keyword>
<dbReference type="GO" id="GO:0005886">
    <property type="term" value="C:plasma membrane"/>
    <property type="evidence" value="ECO:0007669"/>
    <property type="project" value="UniProtKB-SubCell"/>
</dbReference>
<evidence type="ECO:0000313" key="10">
    <source>
        <dbReference type="EMBL" id="GAP12341.1"/>
    </source>
</evidence>
<dbReference type="PANTHER" id="PTHR33908:SF11">
    <property type="entry name" value="MEMBRANE PROTEIN"/>
    <property type="match status" value="1"/>
</dbReference>
<sequence length="498" mass="54871">MPERKTSDERSAGKLALFLLGLAVVGVGLVLYATRWGAFLSDDSFWYIIPARQALQGQGFNPTRTFAPGLSMMLTLLGWLGLEPLAGMRWLNAVLFGVNIFLVGWIVWRSRGGKLGALLASLAMLLSDVLLEAHGWAMSEALNLTLSLLAVLFFQQYIRRARWGWLAAAALAAGLACLARYAGVPIVAAIALGLVVYSPARRFAARLGQAAAFGAASLLPMAAWLLRNQLTTGRALHYSSFHWAWPTLDTARWFFYTTLSWFVPGRFLRGRELIAGVIGLALILALVAVWVVWLRRSRRRLSTTLDPALFALLANGLFIILMLVAANGFSDLVAFNARYLISLLLAFLMTAATALGKTAPEMPRVWRGLALAGAALFLMYYGYRSVDSVRRLHADGLGYASRAVTQSETVRYIKNHLELDIISTGPEGLYFWTGKFYDGIYTVGSDSDRLVEKVCEDQATLVILKSMPAGMYGFDEARLTSRLYHQLSFNDSDLFVCP</sequence>
<feature type="domain" description="ArnT-like N-terminal" evidence="9">
    <location>
        <begin position="84"/>
        <end position="192"/>
    </location>
</feature>
<dbReference type="Proteomes" id="UP000055060">
    <property type="component" value="Unassembled WGS sequence"/>
</dbReference>
<dbReference type="GO" id="GO:0000030">
    <property type="term" value="F:mannosyltransferase activity"/>
    <property type="evidence" value="ECO:0007669"/>
    <property type="project" value="InterPro"/>
</dbReference>
<feature type="transmembrane region" description="Helical" evidence="8">
    <location>
        <begin position="12"/>
        <end position="33"/>
    </location>
</feature>
<evidence type="ECO:0000256" key="8">
    <source>
        <dbReference type="SAM" id="Phobius"/>
    </source>
</evidence>
<dbReference type="AlphaFoldDB" id="A0A0S7BFC8"/>
<dbReference type="RefSeq" id="WP_075071777.1">
    <property type="nucleotide sequence ID" value="NZ_DF967972.1"/>
</dbReference>
<dbReference type="GO" id="GO:0009103">
    <property type="term" value="P:lipopolysaccharide biosynthetic process"/>
    <property type="evidence" value="ECO:0007669"/>
    <property type="project" value="UniProtKB-ARBA"/>
</dbReference>
<feature type="transmembrane region" description="Helical" evidence="8">
    <location>
        <begin position="165"/>
        <end position="197"/>
    </location>
</feature>
<evidence type="ECO:0000259" key="9">
    <source>
        <dbReference type="Pfam" id="PF02366"/>
    </source>
</evidence>
<evidence type="ECO:0000256" key="3">
    <source>
        <dbReference type="ARBA" id="ARBA00022676"/>
    </source>
</evidence>
<dbReference type="PANTHER" id="PTHR33908">
    <property type="entry name" value="MANNOSYLTRANSFERASE YKCB-RELATED"/>
    <property type="match status" value="1"/>
</dbReference>
<keyword evidence="5 8" id="KW-0812">Transmembrane</keyword>
<dbReference type="GO" id="GO:0016763">
    <property type="term" value="F:pentosyltransferase activity"/>
    <property type="evidence" value="ECO:0007669"/>
    <property type="project" value="TreeGrafter"/>
</dbReference>
<evidence type="ECO:0000256" key="2">
    <source>
        <dbReference type="ARBA" id="ARBA00022475"/>
    </source>
</evidence>
<proteinExistence type="predicted"/>
<dbReference type="EMBL" id="DF967972">
    <property type="protein sequence ID" value="GAP12341.1"/>
    <property type="molecule type" value="Genomic_DNA"/>
</dbReference>
<dbReference type="InterPro" id="IPR050297">
    <property type="entry name" value="LipidA_mod_glycosyltrf_83"/>
</dbReference>
<keyword evidence="7 8" id="KW-0472">Membrane</keyword>
<keyword evidence="6 8" id="KW-1133">Transmembrane helix</keyword>
<evidence type="ECO:0000256" key="5">
    <source>
        <dbReference type="ARBA" id="ARBA00022692"/>
    </source>
</evidence>
<feature type="transmembrane region" description="Helical" evidence="8">
    <location>
        <begin position="365"/>
        <end position="383"/>
    </location>
</feature>
<reference evidence="10" key="1">
    <citation type="submission" date="2015-07" db="EMBL/GenBank/DDBJ databases">
        <title>Draft Genome Sequences of Anaerolinea thermolimosa IMO-1, Bellilinea caldifistulae GOMI-1, Leptolinea tardivitalis YMTK-2, Levilinea saccharolytica KIBI-1,Longilinea arvoryzae KOME-1, Previously Described as Members of the Anaerolineaceae (Chloroflexi).</title>
        <authorList>
            <person name="Sekiguchi Y."/>
            <person name="Ohashi A."/>
            <person name="Matsuura N."/>
            <person name="Tourlousse M.D."/>
        </authorList>
    </citation>
    <scope>NUCLEOTIDE SEQUENCE [LARGE SCALE GENOMIC DNA]</scope>
    <source>
        <strain evidence="10">KOME-1</strain>
    </source>
</reference>
<dbReference type="Pfam" id="PF02366">
    <property type="entry name" value="PMT"/>
    <property type="match status" value="1"/>
</dbReference>
<evidence type="ECO:0000256" key="7">
    <source>
        <dbReference type="ARBA" id="ARBA00023136"/>
    </source>
</evidence>
<dbReference type="GO" id="GO:0006493">
    <property type="term" value="P:protein O-linked glycosylation"/>
    <property type="evidence" value="ECO:0007669"/>
    <property type="project" value="InterPro"/>
</dbReference>